<dbReference type="InterPro" id="IPR045512">
    <property type="entry name" value="DUF6480"/>
</dbReference>
<comment type="caution">
    <text evidence="3">The sequence shown here is derived from an EMBL/GenBank/DDBJ whole genome shotgun (WGS) entry which is preliminary data.</text>
</comment>
<evidence type="ECO:0000256" key="2">
    <source>
        <dbReference type="SAM" id="Phobius"/>
    </source>
</evidence>
<keyword evidence="2" id="KW-0812">Transmembrane</keyword>
<sequence>MTTARWGTRASMTAIPPDPEPSNTPDLEPGGGVPPGSTPPDSDQVSGVGAVESRPRHRWTPTAVVSVIALAIFLLLFLAVVVSVIL</sequence>
<keyword evidence="2" id="KW-0472">Membrane</keyword>
<reference evidence="3 4" key="1">
    <citation type="journal article" date="2016" name="Genome Announc.">
        <title>Draft Genome Sequences of Five Rapidly Growing Mycobacterium Species, M. thermoresistibile, M. fortuitum subsp. acetamidolyticum, M. canariasense, M. brisbanense, and M. novocastrense.</title>
        <authorList>
            <person name="Katahira K."/>
            <person name="Ogura Y."/>
            <person name="Gotoh Y."/>
            <person name="Hayashi T."/>
        </authorList>
    </citation>
    <scope>NUCLEOTIDE SEQUENCE [LARGE SCALE GENOMIC DNA]</scope>
    <source>
        <strain evidence="3 4">JCM18114</strain>
    </source>
</reference>
<evidence type="ECO:0000313" key="3">
    <source>
        <dbReference type="EMBL" id="GAT12473.1"/>
    </source>
</evidence>
<gene>
    <name evidence="3" type="ORF">RMCN_5606</name>
</gene>
<keyword evidence="4" id="KW-1185">Reference proteome</keyword>
<feature type="region of interest" description="Disordered" evidence="1">
    <location>
        <begin position="1"/>
        <end position="55"/>
    </location>
</feature>
<evidence type="ECO:0000313" key="4">
    <source>
        <dbReference type="Proteomes" id="UP000069773"/>
    </source>
</evidence>
<dbReference type="Pfam" id="PF20088">
    <property type="entry name" value="DUF6480"/>
    <property type="match status" value="1"/>
</dbReference>
<dbReference type="Proteomes" id="UP000069773">
    <property type="component" value="Unassembled WGS sequence"/>
</dbReference>
<protein>
    <submittedName>
        <fullName evidence="3">Uncharacterized protein</fullName>
    </submittedName>
</protein>
<keyword evidence="2" id="KW-1133">Transmembrane helix</keyword>
<dbReference type="EMBL" id="BCTA01000093">
    <property type="protein sequence ID" value="GAT12473.1"/>
    <property type="molecule type" value="Genomic_DNA"/>
</dbReference>
<evidence type="ECO:0000256" key="1">
    <source>
        <dbReference type="SAM" id="MobiDB-lite"/>
    </source>
</evidence>
<accession>A0ABQ0KV29</accession>
<name>A0ABQ0KV29_MYCNV</name>
<proteinExistence type="predicted"/>
<feature type="transmembrane region" description="Helical" evidence="2">
    <location>
        <begin position="63"/>
        <end position="85"/>
    </location>
</feature>
<organism evidence="3 4">
    <name type="scientific">Mycolicibacterium novocastrense</name>
    <name type="common">Mycobacterium novocastrense</name>
    <dbReference type="NCBI Taxonomy" id="59813"/>
    <lineage>
        <taxon>Bacteria</taxon>
        <taxon>Bacillati</taxon>
        <taxon>Actinomycetota</taxon>
        <taxon>Actinomycetes</taxon>
        <taxon>Mycobacteriales</taxon>
        <taxon>Mycobacteriaceae</taxon>
        <taxon>Mycolicibacterium</taxon>
    </lineage>
</organism>